<evidence type="ECO:0008006" key="3">
    <source>
        <dbReference type="Google" id="ProtNLM"/>
    </source>
</evidence>
<dbReference type="InterPro" id="IPR014942">
    <property type="entry name" value="AbiEii"/>
</dbReference>
<dbReference type="KEGG" id="xcb:XC_1037"/>
<dbReference type="RefSeq" id="WP_011038232.1">
    <property type="nucleotide sequence ID" value="NC_007086.1"/>
</dbReference>
<dbReference type="Proteomes" id="UP000000420">
    <property type="component" value="Chromosome"/>
</dbReference>
<dbReference type="Pfam" id="PF08843">
    <property type="entry name" value="AbiEii"/>
    <property type="match status" value="1"/>
</dbReference>
<evidence type="ECO:0000313" key="1">
    <source>
        <dbReference type="EMBL" id="AAY48108.1"/>
    </source>
</evidence>
<dbReference type="Gene3D" id="3.10.450.620">
    <property type="entry name" value="JHP933, nucleotidyltransferase-like core domain"/>
    <property type="match status" value="1"/>
</dbReference>
<evidence type="ECO:0000313" key="2">
    <source>
        <dbReference type="Proteomes" id="UP000000420"/>
    </source>
</evidence>
<protein>
    <recommendedName>
        <fullName evidence="3">Nucleotidyl transferase AbiEii/AbiGii toxin family protein</fullName>
    </recommendedName>
</protein>
<dbReference type="HOGENOM" id="CLU_058622_1_0_6"/>
<sequence>MDKHYADTVRLLLDIAPAVFANDIFAMKGGTAINLFVQDMPRLSVDIDVVYLPWQVPRDQALQAINQELAAIAERVAPMGVKTRLIHSKDLGDTKLIAENDSTQVKVEVNVVFRGSVLPITRLPLSARTRDRFGVEFDVPTLAPDELYAGKLVAAMDRQHPRDLFDAWQMYETGGITDEMIECFVVYLAGHNRPTHEVLFGNDKDIAGEYERAFQGMTETPCPLDVLLETRARLRQELPVRLSEAHRGFLSGLARGEPEWSLLQCTYVEQLPALRWKLTNLRTFKQRRPSDFAAQADALDAALATSRT</sequence>
<organism evidence="1 2">
    <name type="scientific">Xanthomonas campestris pv. campestris (strain 8004)</name>
    <dbReference type="NCBI Taxonomy" id="314565"/>
    <lineage>
        <taxon>Bacteria</taxon>
        <taxon>Pseudomonadati</taxon>
        <taxon>Pseudomonadota</taxon>
        <taxon>Gammaproteobacteria</taxon>
        <taxon>Lysobacterales</taxon>
        <taxon>Lysobacteraceae</taxon>
        <taxon>Xanthomonas</taxon>
    </lineage>
</organism>
<gene>
    <name evidence="1" type="ordered locus">XC_1037</name>
</gene>
<reference evidence="1 2" key="1">
    <citation type="journal article" date="2005" name="Genome Res.">
        <title>Comparative and functional genomic analyses of the pathogenicity of phytopathogen Xanthomonas campestris pv. campestris.</title>
        <authorList>
            <person name="Qian W."/>
            <person name="Jia Y."/>
            <person name="Ren S.X."/>
            <person name="He Y.Q."/>
            <person name="Feng J.X."/>
            <person name="Lu L.F."/>
            <person name="Sun Q."/>
            <person name="Ying G."/>
            <person name="Tang D.J."/>
            <person name="Tang H."/>
            <person name="Wu W."/>
            <person name="Hao P."/>
            <person name="Wang L."/>
            <person name="Jiang B.L."/>
            <person name="Zeng S."/>
            <person name="Gu W.Y."/>
            <person name="Lu G."/>
            <person name="Rong L."/>
            <person name="Tian Y."/>
            <person name="Yao Z."/>
            <person name="Fu G."/>
            <person name="Chen B."/>
            <person name="Fang R."/>
            <person name="Qiang B."/>
            <person name="Chen Z."/>
            <person name="Zhao G.P."/>
            <person name="Tang J.L."/>
            <person name="He C."/>
        </authorList>
    </citation>
    <scope>NUCLEOTIDE SEQUENCE [LARGE SCALE GENOMIC DNA]</scope>
    <source>
        <strain evidence="1 2">8004</strain>
    </source>
</reference>
<dbReference type="AlphaFoldDB" id="A0A0H2X4U6"/>
<accession>A0A0H2X4U6</accession>
<dbReference type="EMBL" id="CP000050">
    <property type="protein sequence ID" value="AAY48108.1"/>
    <property type="molecule type" value="Genomic_DNA"/>
</dbReference>
<proteinExistence type="predicted"/>
<name>A0A0H2X4U6_XANC8</name>